<reference evidence="2 3" key="1">
    <citation type="submission" date="2023-08" db="EMBL/GenBank/DDBJ databases">
        <title>Pathogen: clinical or host-associated sample.</title>
        <authorList>
            <person name="Hergert J."/>
            <person name="Casey R."/>
            <person name="Wagner J."/>
            <person name="Young E.L."/>
            <person name="Oakeson K.F."/>
        </authorList>
    </citation>
    <scope>NUCLEOTIDE SEQUENCE [LARGE SCALE GENOMIC DNA]</scope>
    <source>
        <strain evidence="2 3">1760953</strain>
        <plasmid evidence="2 3">unnamed4</plasmid>
    </source>
</reference>
<dbReference type="Pfam" id="PF02737">
    <property type="entry name" value="3HCDH_N"/>
    <property type="match status" value="1"/>
</dbReference>
<dbReference type="EMBL" id="CP132306">
    <property type="protein sequence ID" value="WLS01079.1"/>
    <property type="molecule type" value="Genomic_DNA"/>
</dbReference>
<keyword evidence="2" id="KW-0614">Plasmid</keyword>
<geneLocation type="plasmid" evidence="2 3">
    <name>unnamed4</name>
</geneLocation>
<dbReference type="RefSeq" id="WP_306041331.1">
    <property type="nucleotide sequence ID" value="NZ_CP132306.1"/>
</dbReference>
<evidence type="ECO:0000313" key="3">
    <source>
        <dbReference type="Proteomes" id="UP001234585"/>
    </source>
</evidence>
<evidence type="ECO:0000313" key="2">
    <source>
        <dbReference type="EMBL" id="WLS01079.1"/>
    </source>
</evidence>
<dbReference type="PANTHER" id="PTHR48075">
    <property type="entry name" value="3-HYDROXYACYL-COA DEHYDROGENASE FAMILY PROTEIN"/>
    <property type="match status" value="1"/>
</dbReference>
<dbReference type="PANTHER" id="PTHR48075:SF5">
    <property type="entry name" value="3-HYDROXYBUTYRYL-COA DEHYDROGENASE"/>
    <property type="match status" value="1"/>
</dbReference>
<dbReference type="GO" id="GO:0070403">
    <property type="term" value="F:NAD+ binding"/>
    <property type="evidence" value="ECO:0007669"/>
    <property type="project" value="InterPro"/>
</dbReference>
<dbReference type="Gene3D" id="3.40.50.720">
    <property type="entry name" value="NAD(P)-binding Rossmann-like Domain"/>
    <property type="match status" value="1"/>
</dbReference>
<dbReference type="AlphaFoldDB" id="A0AA50HHS8"/>
<dbReference type="InterPro" id="IPR013328">
    <property type="entry name" value="6PGD_dom2"/>
</dbReference>
<dbReference type="Gene3D" id="1.10.1040.10">
    <property type="entry name" value="N-(1-d-carboxylethyl)-l-norvaline Dehydrogenase, domain 2"/>
    <property type="match status" value="1"/>
</dbReference>
<name>A0AA50HHS8_9HYPH</name>
<dbReference type="InterPro" id="IPR036291">
    <property type="entry name" value="NAD(P)-bd_dom_sf"/>
</dbReference>
<gene>
    <name evidence="2" type="ORF">Q9313_26520</name>
</gene>
<proteinExistence type="predicted"/>
<protein>
    <submittedName>
        <fullName evidence="2">3-hydroxyacyl-CoA dehydrogenase NAD-binding domain-containing protein</fullName>
    </submittedName>
</protein>
<dbReference type="InterPro" id="IPR008927">
    <property type="entry name" value="6-PGluconate_DH-like_C_sf"/>
</dbReference>
<dbReference type="SUPFAM" id="SSF51735">
    <property type="entry name" value="NAD(P)-binding Rossmann-fold domains"/>
    <property type="match status" value="1"/>
</dbReference>
<organism evidence="2 3">
    <name type="scientific">Shinella sumterensis</name>
    <dbReference type="NCBI Taxonomy" id="1967501"/>
    <lineage>
        <taxon>Bacteria</taxon>
        <taxon>Pseudomonadati</taxon>
        <taxon>Pseudomonadota</taxon>
        <taxon>Alphaproteobacteria</taxon>
        <taxon>Hyphomicrobiales</taxon>
        <taxon>Rhizobiaceae</taxon>
        <taxon>Shinella</taxon>
    </lineage>
</organism>
<dbReference type="Proteomes" id="UP001234585">
    <property type="component" value="Plasmid unnamed4"/>
</dbReference>
<keyword evidence="1" id="KW-0560">Oxidoreductase</keyword>
<dbReference type="InterPro" id="IPR006108">
    <property type="entry name" value="3HC_DH_C"/>
</dbReference>
<dbReference type="SUPFAM" id="SSF48179">
    <property type="entry name" value="6-phosphogluconate dehydrogenase C-terminal domain-like"/>
    <property type="match status" value="1"/>
</dbReference>
<keyword evidence="3" id="KW-1185">Reference proteome</keyword>
<evidence type="ECO:0000256" key="1">
    <source>
        <dbReference type="ARBA" id="ARBA00023002"/>
    </source>
</evidence>
<sequence length="324" mass="35482">MKAAIIGGGIIGGGWAARLALNGWDVTVYDKSSRAIERLHQVVSTAREFMPQLYDVALPAEGTITVCESIKDAVADADWVQESVPERIDIKVEVLSAISLASRSDALLASSTSGLLPSALAENLPNRERFVVVHPFNPVYLLPLVEVVPSQWTSEDIVSRAADTLRQLGMRPLILRREIDGFVANRLQEAIWRESLWMLRDGVATIAEIDDAVKFGFGLRTAQMGQFETFRIAGGEGGMAHYLAHFGPLLAAPWSHLTNVPDLDDNLIQQIATQSDEQCGHLSIGELERLRDENLVSIIRSLKPSRSGAGDTAVLHDQLLSKKR</sequence>
<dbReference type="GO" id="GO:0006631">
    <property type="term" value="P:fatty acid metabolic process"/>
    <property type="evidence" value="ECO:0007669"/>
    <property type="project" value="InterPro"/>
</dbReference>
<dbReference type="Pfam" id="PF00725">
    <property type="entry name" value="3HCDH"/>
    <property type="match status" value="1"/>
</dbReference>
<dbReference type="GO" id="GO:0016616">
    <property type="term" value="F:oxidoreductase activity, acting on the CH-OH group of donors, NAD or NADP as acceptor"/>
    <property type="evidence" value="ECO:0007669"/>
    <property type="project" value="InterPro"/>
</dbReference>
<accession>A0AA50HHS8</accession>
<dbReference type="InterPro" id="IPR006176">
    <property type="entry name" value="3-OHacyl-CoA_DH_NAD-bd"/>
</dbReference>